<sequence>MEQPQIRVPTIRTPLFSIWFQLRSKSCMCMSSTTETVEAQLIFVLARNLSIVLVILSLSATKDTYLAVTGGSGVFEGAYGQVKLHGNLFPFKLFYTFYLKGIQDLPRDLLCTPVAPWPTVEPSAAAKACEPGATIPNFTD</sequence>
<accession>A0AA88RAC3</accession>
<keyword evidence="4" id="KW-0150">Chloroplast</keyword>
<comment type="catalytic activity">
    <reaction evidence="8">
        <text>(9Z,13S,15Z)-12,13-epoxyoctadeca-9,11,15-trienoate = (9S,13S,15Z)-12-oxophyto-10,15-dienoate</text>
        <dbReference type="Rhea" id="RHEA:22592"/>
        <dbReference type="ChEBI" id="CHEBI:36438"/>
        <dbReference type="ChEBI" id="CHEBI:57411"/>
        <dbReference type="EC" id="5.3.99.6"/>
    </reaction>
</comment>
<protein>
    <recommendedName>
        <fullName evidence="3">allene-oxide cyclase</fullName>
        <ecNumber evidence="3">5.3.99.6</ecNumber>
    </recommendedName>
</protein>
<dbReference type="EC" id="5.3.99.6" evidence="3"/>
<evidence type="ECO:0000313" key="10">
    <source>
        <dbReference type="Proteomes" id="UP001187471"/>
    </source>
</evidence>
<dbReference type="EMBL" id="JAVXUO010002219">
    <property type="protein sequence ID" value="KAK2975236.1"/>
    <property type="molecule type" value="Genomic_DNA"/>
</dbReference>
<dbReference type="GO" id="GO:0009695">
    <property type="term" value="P:jasmonic acid biosynthetic process"/>
    <property type="evidence" value="ECO:0007669"/>
    <property type="project" value="InterPro"/>
</dbReference>
<comment type="similarity">
    <text evidence="2">Belongs to the allene oxide cyclase family.</text>
</comment>
<evidence type="ECO:0000313" key="9">
    <source>
        <dbReference type="EMBL" id="KAK2975236.1"/>
    </source>
</evidence>
<evidence type="ECO:0000256" key="1">
    <source>
        <dbReference type="ARBA" id="ARBA00004229"/>
    </source>
</evidence>
<organism evidence="9 10">
    <name type="scientific">Escallonia rubra</name>
    <dbReference type="NCBI Taxonomy" id="112253"/>
    <lineage>
        <taxon>Eukaryota</taxon>
        <taxon>Viridiplantae</taxon>
        <taxon>Streptophyta</taxon>
        <taxon>Embryophyta</taxon>
        <taxon>Tracheophyta</taxon>
        <taxon>Spermatophyta</taxon>
        <taxon>Magnoliopsida</taxon>
        <taxon>eudicotyledons</taxon>
        <taxon>Gunneridae</taxon>
        <taxon>Pentapetalae</taxon>
        <taxon>asterids</taxon>
        <taxon>campanulids</taxon>
        <taxon>Escalloniales</taxon>
        <taxon>Escalloniaceae</taxon>
        <taxon>Escallonia</taxon>
    </lineage>
</organism>
<dbReference type="PANTHER" id="PTHR31843">
    <property type="entry name" value="ALLENE OXIDE CYCLASE 4, CHLOROPLASTIC"/>
    <property type="match status" value="1"/>
</dbReference>
<proteinExistence type="inferred from homology"/>
<comment type="subcellular location">
    <subcellularLocation>
        <location evidence="1">Plastid</location>
        <location evidence="1">Chloroplast</location>
    </subcellularLocation>
</comment>
<evidence type="ECO:0000256" key="3">
    <source>
        <dbReference type="ARBA" id="ARBA00012209"/>
    </source>
</evidence>
<dbReference type="InterPro" id="IPR044859">
    <property type="entry name" value="Allene_oxi_cyc_Dirigent"/>
</dbReference>
<keyword evidence="7" id="KW-0413">Isomerase</keyword>
<dbReference type="InterPro" id="IPR009410">
    <property type="entry name" value="Allene_ox_cyc"/>
</dbReference>
<evidence type="ECO:0000256" key="2">
    <source>
        <dbReference type="ARBA" id="ARBA00007982"/>
    </source>
</evidence>
<dbReference type="Proteomes" id="UP001187471">
    <property type="component" value="Unassembled WGS sequence"/>
</dbReference>
<dbReference type="Pfam" id="PF06351">
    <property type="entry name" value="Allene_ox_cyc"/>
    <property type="match status" value="1"/>
</dbReference>
<dbReference type="AlphaFoldDB" id="A0AA88RAC3"/>
<dbReference type="PANTHER" id="PTHR31843:SF11">
    <property type="entry name" value="ALLENE OXIDE CYCLASE 4, CHLOROPLASTIC"/>
    <property type="match status" value="1"/>
</dbReference>
<gene>
    <name evidence="9" type="ORF">RJ640_009013</name>
</gene>
<evidence type="ECO:0000256" key="4">
    <source>
        <dbReference type="ARBA" id="ARBA00022528"/>
    </source>
</evidence>
<keyword evidence="6" id="KW-0809">Transit peptide</keyword>
<dbReference type="GO" id="GO:0009507">
    <property type="term" value="C:chloroplast"/>
    <property type="evidence" value="ECO:0007669"/>
    <property type="project" value="UniProtKB-SubCell"/>
</dbReference>
<reference evidence="9" key="1">
    <citation type="submission" date="2022-12" db="EMBL/GenBank/DDBJ databases">
        <title>Draft genome assemblies for two species of Escallonia (Escalloniales).</title>
        <authorList>
            <person name="Chanderbali A."/>
            <person name="Dervinis C."/>
            <person name="Anghel I."/>
            <person name="Soltis D."/>
            <person name="Soltis P."/>
            <person name="Zapata F."/>
        </authorList>
    </citation>
    <scope>NUCLEOTIDE SEQUENCE</scope>
    <source>
        <strain evidence="9">UCBG92.1500</strain>
        <tissue evidence="9">Leaf</tissue>
    </source>
</reference>
<name>A0AA88RAC3_9ASTE</name>
<evidence type="ECO:0000256" key="7">
    <source>
        <dbReference type="ARBA" id="ARBA00023235"/>
    </source>
</evidence>
<evidence type="ECO:0000256" key="5">
    <source>
        <dbReference type="ARBA" id="ARBA00022640"/>
    </source>
</evidence>
<dbReference type="InterPro" id="IPR034871">
    <property type="entry name" value="Allene_oxi_cyc_sf"/>
</dbReference>
<comment type="caution">
    <text evidence="9">The sequence shown here is derived from an EMBL/GenBank/DDBJ whole genome shotgun (WGS) entry which is preliminary data.</text>
</comment>
<keyword evidence="10" id="KW-1185">Reference proteome</keyword>
<dbReference type="GO" id="GO:0046423">
    <property type="term" value="F:allene-oxide cyclase activity"/>
    <property type="evidence" value="ECO:0007669"/>
    <property type="project" value="UniProtKB-EC"/>
</dbReference>
<evidence type="ECO:0000256" key="6">
    <source>
        <dbReference type="ARBA" id="ARBA00022946"/>
    </source>
</evidence>
<evidence type="ECO:0000256" key="8">
    <source>
        <dbReference type="ARBA" id="ARBA00049891"/>
    </source>
</evidence>
<dbReference type="SUPFAM" id="SSF141493">
    <property type="entry name" value="Allene oxide cyclase-like"/>
    <property type="match status" value="1"/>
</dbReference>
<dbReference type="Gene3D" id="2.40.480.10">
    <property type="entry name" value="Allene oxide cyclase-like"/>
    <property type="match status" value="1"/>
</dbReference>
<keyword evidence="5" id="KW-0934">Plastid</keyword>